<dbReference type="InterPro" id="IPR007201">
    <property type="entry name" value="Mei2-like_Rrm_C"/>
</dbReference>
<protein>
    <recommendedName>
        <fullName evidence="3">Mei2-like C-terminal RNA recognition motif domain-containing protein</fullName>
    </recommendedName>
</protein>
<organism evidence="4 5">
    <name type="scientific">Agrocybe pediades</name>
    <dbReference type="NCBI Taxonomy" id="84607"/>
    <lineage>
        <taxon>Eukaryota</taxon>
        <taxon>Fungi</taxon>
        <taxon>Dikarya</taxon>
        <taxon>Basidiomycota</taxon>
        <taxon>Agaricomycotina</taxon>
        <taxon>Agaricomycetes</taxon>
        <taxon>Agaricomycetidae</taxon>
        <taxon>Agaricales</taxon>
        <taxon>Agaricineae</taxon>
        <taxon>Strophariaceae</taxon>
        <taxon>Agrocybe</taxon>
    </lineage>
</organism>
<dbReference type="EMBL" id="JAACJL010000015">
    <property type="protein sequence ID" value="KAF4621277.1"/>
    <property type="molecule type" value="Genomic_DNA"/>
</dbReference>
<dbReference type="InterPro" id="IPR035979">
    <property type="entry name" value="RBD_domain_sf"/>
</dbReference>
<dbReference type="Gene3D" id="3.30.70.330">
    <property type="match status" value="1"/>
</dbReference>
<evidence type="ECO:0000256" key="1">
    <source>
        <dbReference type="ARBA" id="ARBA00022884"/>
    </source>
</evidence>
<dbReference type="AlphaFoldDB" id="A0A8H4R3T9"/>
<evidence type="ECO:0000256" key="2">
    <source>
        <dbReference type="SAM" id="MobiDB-lite"/>
    </source>
</evidence>
<feature type="compositionally biased region" description="Polar residues" evidence="2">
    <location>
        <begin position="139"/>
        <end position="154"/>
    </location>
</feature>
<evidence type="ECO:0000313" key="5">
    <source>
        <dbReference type="Proteomes" id="UP000521872"/>
    </source>
</evidence>
<proteinExistence type="predicted"/>
<dbReference type="Proteomes" id="UP000521872">
    <property type="component" value="Unassembled WGS sequence"/>
</dbReference>
<dbReference type="PANTHER" id="PTHR23189">
    <property type="entry name" value="RNA RECOGNITION MOTIF-CONTAINING"/>
    <property type="match status" value="1"/>
</dbReference>
<gene>
    <name evidence="4" type="ORF">D9613_000754</name>
</gene>
<feature type="compositionally biased region" description="Polar residues" evidence="2">
    <location>
        <begin position="904"/>
        <end position="913"/>
    </location>
</feature>
<dbReference type="GO" id="GO:0003723">
    <property type="term" value="F:RNA binding"/>
    <property type="evidence" value="ECO:0007669"/>
    <property type="project" value="UniProtKB-KW"/>
</dbReference>
<keyword evidence="1" id="KW-0694">RNA-binding</keyword>
<keyword evidence="5" id="KW-1185">Reference proteome</keyword>
<feature type="region of interest" description="Disordered" evidence="2">
    <location>
        <begin position="1"/>
        <end position="162"/>
    </location>
</feature>
<evidence type="ECO:0000313" key="4">
    <source>
        <dbReference type="EMBL" id="KAF4621277.1"/>
    </source>
</evidence>
<sequence length="913" mass="100507">MSIPPSQSRSDSSAAGTQDVTTRPSPTASKKSQRPTRLQHSPSLPNLWFPAHSRPPVPTEINTMQPTLRPSAPASPEPIRAATNILSAEPRPRHVKYASVGQRGKGTKTHARRRTERDQPHSLLLTPPLTPSSSIRTTASLNSSAAENQPSPTVADTEDGEEIEDIDPDCKRIVVLENLNRQASSEKIKAAIIDILRAEDSANAQIKDVASLFKLPSHNNDIVKGLSERYLSTQGLLYLIFWDIHVAKRVQALFLSKEIVNGLQPYLGGEVDEHGARLGFSARFLTIKALPPDIAHSSLLDGVEDTYILQVGCAPAHGTADEDAPPTQEDIAQCRLDMNCIRKFLESAGRLRFFKRGNGQNEDQNEDASIYHFEFCNMRDSQNAITELNGKSVLGRKIAICTKKMAAGQQRDLNTSIVADVFGGLIGAPGVKSQMRTRFNNIQTSAPSPTFFYTSPPVDTNNQYPHPHPHSAPLRTPNGTVDIFRLDGPNMPHSYAPGCEGHCFYCPSKQQPNMSSNNYAMHYPIPPPPPPQGPMFFAPAVGPNHGILHPYSDYYALDPQLIQSPPLPSPIVGAVGPWAVNLDPAVAAVGTSGPGYFVREGMMSPSPQYSYAPPFIRPPDQHFFQAQQQPAQAIAPLVGESPIFAHISPSLDSSPSLNDATSIVKYKQKSAHPGVADVNASLSTSGQNDRNQLNLSRIENGADTRTTVMIKNIPNKMTNLDLQNYINEVIPRRIDFMYLRIDFRNGCNVGYAFVNFISVQDLLYFAKQRLGKKWDMFASQKVLQMSYANYQGKEALIEKFKNSNIMDERESWRPCIFYSEDGPNQGLPEPFPAPTHVGRKERNSHNRGTLFPPGSGNHSSSYGPALPSNAPPRRFAEDHRQRRIKGSSRSTTGHGGFEIGSGFYRNTTAYRSK</sequence>
<feature type="compositionally biased region" description="Basic residues" evidence="2">
    <location>
        <begin position="105"/>
        <end position="114"/>
    </location>
</feature>
<feature type="compositionally biased region" description="Polar residues" evidence="2">
    <location>
        <begin position="14"/>
        <end position="44"/>
    </location>
</feature>
<feature type="region of interest" description="Disordered" evidence="2">
    <location>
        <begin position="823"/>
        <end position="913"/>
    </location>
</feature>
<comment type="caution">
    <text evidence="4">The sequence shown here is derived from an EMBL/GenBank/DDBJ whole genome shotgun (WGS) entry which is preliminary data.</text>
</comment>
<accession>A0A8H4R3T9</accession>
<feature type="compositionally biased region" description="Low complexity" evidence="2">
    <location>
        <begin position="121"/>
        <end position="138"/>
    </location>
</feature>
<dbReference type="InterPro" id="IPR034862">
    <property type="entry name" value="Fungal_Mei2-like_RRM3"/>
</dbReference>
<name>A0A8H4R3T9_9AGAR</name>
<dbReference type="CDD" id="cd12532">
    <property type="entry name" value="RRM3_MEI2_fungi"/>
    <property type="match status" value="1"/>
</dbReference>
<evidence type="ECO:0000259" key="3">
    <source>
        <dbReference type="Pfam" id="PF04059"/>
    </source>
</evidence>
<dbReference type="InterPro" id="IPR012677">
    <property type="entry name" value="Nucleotide-bd_a/b_plait_sf"/>
</dbReference>
<dbReference type="Pfam" id="PF04059">
    <property type="entry name" value="RRM_2"/>
    <property type="match status" value="1"/>
</dbReference>
<feature type="compositionally biased region" description="Low complexity" evidence="2">
    <location>
        <begin position="1"/>
        <end position="13"/>
    </location>
</feature>
<feature type="domain" description="Mei2-like C-terminal RNA recognition motif" evidence="3">
    <location>
        <begin position="705"/>
        <end position="801"/>
    </location>
</feature>
<reference evidence="4 5" key="1">
    <citation type="submission" date="2019-12" db="EMBL/GenBank/DDBJ databases">
        <authorList>
            <person name="Floudas D."/>
            <person name="Bentzer J."/>
            <person name="Ahren D."/>
            <person name="Johansson T."/>
            <person name="Persson P."/>
            <person name="Tunlid A."/>
        </authorList>
    </citation>
    <scope>NUCLEOTIDE SEQUENCE [LARGE SCALE GENOMIC DNA]</scope>
    <source>
        <strain evidence="4 5">CBS 102.39</strain>
    </source>
</reference>
<dbReference type="SUPFAM" id="SSF54928">
    <property type="entry name" value="RNA-binding domain, RBD"/>
    <property type="match status" value="1"/>
</dbReference>